<organism evidence="1 2">
    <name type="scientific">Austropuccinia psidii MF-1</name>
    <dbReference type="NCBI Taxonomy" id="1389203"/>
    <lineage>
        <taxon>Eukaryota</taxon>
        <taxon>Fungi</taxon>
        <taxon>Dikarya</taxon>
        <taxon>Basidiomycota</taxon>
        <taxon>Pucciniomycotina</taxon>
        <taxon>Pucciniomycetes</taxon>
        <taxon>Pucciniales</taxon>
        <taxon>Sphaerophragmiaceae</taxon>
        <taxon>Austropuccinia</taxon>
    </lineage>
</organism>
<proteinExistence type="predicted"/>
<gene>
    <name evidence="1" type="ORF">O181_027229</name>
</gene>
<keyword evidence="2" id="KW-1185">Reference proteome</keyword>
<dbReference type="OrthoDB" id="3561867at2759"/>
<protein>
    <submittedName>
        <fullName evidence="1">Uncharacterized protein</fullName>
    </submittedName>
</protein>
<dbReference type="Proteomes" id="UP000765509">
    <property type="component" value="Unassembled WGS sequence"/>
</dbReference>
<comment type="caution">
    <text evidence="1">The sequence shown here is derived from an EMBL/GenBank/DDBJ whole genome shotgun (WGS) entry which is preliminary data.</text>
</comment>
<name>A0A9Q3CLJ7_9BASI</name>
<dbReference type="AlphaFoldDB" id="A0A9Q3CLJ7"/>
<reference evidence="1" key="1">
    <citation type="submission" date="2021-03" db="EMBL/GenBank/DDBJ databases">
        <title>Draft genome sequence of rust myrtle Austropuccinia psidii MF-1, a brazilian biotype.</title>
        <authorList>
            <person name="Quecine M.C."/>
            <person name="Pachon D.M.R."/>
            <person name="Bonatelli M.L."/>
            <person name="Correr F.H."/>
            <person name="Franceschini L.M."/>
            <person name="Leite T.F."/>
            <person name="Margarido G.R.A."/>
            <person name="Almeida C.A."/>
            <person name="Ferrarezi J.A."/>
            <person name="Labate C.A."/>
        </authorList>
    </citation>
    <scope>NUCLEOTIDE SEQUENCE</scope>
    <source>
        <strain evidence="1">MF-1</strain>
    </source>
</reference>
<accession>A0A9Q3CLJ7</accession>
<dbReference type="EMBL" id="AVOT02009166">
    <property type="protein sequence ID" value="MBW0487514.1"/>
    <property type="molecule type" value="Genomic_DNA"/>
</dbReference>
<evidence type="ECO:0000313" key="2">
    <source>
        <dbReference type="Proteomes" id="UP000765509"/>
    </source>
</evidence>
<sequence length="119" mass="13493">MTQERITAYEKIRKALIEEPLLLIPGWNRPLTFYIYSGGDGLGEALHKFQIIDEKPTEGTVCYISPGRISRQSSAIDFTSHRSQYKILLQSRWCHFIVTGFSGSRHVSIKTTSIVTCVT</sequence>
<evidence type="ECO:0000313" key="1">
    <source>
        <dbReference type="EMBL" id="MBW0487514.1"/>
    </source>
</evidence>